<comment type="caution">
    <text evidence="1">The sequence shown here is derived from an EMBL/GenBank/DDBJ whole genome shotgun (WGS) entry which is preliminary data.</text>
</comment>
<keyword evidence="2" id="KW-1185">Reference proteome</keyword>
<dbReference type="Gene3D" id="3.40.50.720">
    <property type="entry name" value="NAD(P)-binding Rossmann-like Domain"/>
    <property type="match status" value="1"/>
</dbReference>
<sequence length="107" mass="11916">MAVEESDSNEATSNHVVVIFGVTGLVAKDLKRRLRLRSNWKVYGIARNPEIVPIKDTFISFSCDSLNSFETQEKLYSLQDVVDVGGGHMDPSDIPGVLKVPFVFLIF</sequence>
<proteinExistence type="predicted"/>
<reference evidence="1 2" key="1">
    <citation type="journal article" date="2019" name="Plant Biotechnol. J.">
        <title>The red bayberry genome and genetic basis of sex determination.</title>
        <authorList>
            <person name="Jia H.M."/>
            <person name="Jia H.J."/>
            <person name="Cai Q.L."/>
            <person name="Wang Y."/>
            <person name="Zhao H.B."/>
            <person name="Yang W.F."/>
            <person name="Wang G.Y."/>
            <person name="Li Y.H."/>
            <person name="Zhan D.L."/>
            <person name="Shen Y.T."/>
            <person name="Niu Q.F."/>
            <person name="Chang L."/>
            <person name="Qiu J."/>
            <person name="Zhao L."/>
            <person name="Xie H.B."/>
            <person name="Fu W.Y."/>
            <person name="Jin J."/>
            <person name="Li X.W."/>
            <person name="Jiao Y."/>
            <person name="Zhou C.C."/>
            <person name="Tu T."/>
            <person name="Chai C.Y."/>
            <person name="Gao J.L."/>
            <person name="Fan L.J."/>
            <person name="van de Weg E."/>
            <person name="Wang J.Y."/>
            <person name="Gao Z.S."/>
        </authorList>
    </citation>
    <scope>NUCLEOTIDE SEQUENCE [LARGE SCALE GENOMIC DNA]</scope>
    <source>
        <tissue evidence="1">Leaves</tissue>
    </source>
</reference>
<dbReference type="EMBL" id="RXIC02000022">
    <property type="protein sequence ID" value="KAB1217557.1"/>
    <property type="molecule type" value="Genomic_DNA"/>
</dbReference>
<gene>
    <name evidence="1" type="ORF">CJ030_MR4G028438</name>
</gene>
<accession>A0A6A1W0A1</accession>
<name>A0A6A1W0A1_9ROSI</name>
<evidence type="ECO:0000313" key="1">
    <source>
        <dbReference type="EMBL" id="KAB1217557.1"/>
    </source>
</evidence>
<evidence type="ECO:0000313" key="2">
    <source>
        <dbReference type="Proteomes" id="UP000516437"/>
    </source>
</evidence>
<dbReference type="AlphaFoldDB" id="A0A6A1W0A1"/>
<dbReference type="Proteomes" id="UP000516437">
    <property type="component" value="Chromosome 4"/>
</dbReference>
<dbReference type="OrthoDB" id="1731983at2759"/>
<protein>
    <submittedName>
        <fullName evidence="1">Uncharacterized protein</fullName>
    </submittedName>
</protein>
<organism evidence="1 2">
    <name type="scientific">Morella rubra</name>
    <name type="common">Chinese bayberry</name>
    <dbReference type="NCBI Taxonomy" id="262757"/>
    <lineage>
        <taxon>Eukaryota</taxon>
        <taxon>Viridiplantae</taxon>
        <taxon>Streptophyta</taxon>
        <taxon>Embryophyta</taxon>
        <taxon>Tracheophyta</taxon>
        <taxon>Spermatophyta</taxon>
        <taxon>Magnoliopsida</taxon>
        <taxon>eudicotyledons</taxon>
        <taxon>Gunneridae</taxon>
        <taxon>Pentapetalae</taxon>
        <taxon>rosids</taxon>
        <taxon>fabids</taxon>
        <taxon>Fagales</taxon>
        <taxon>Myricaceae</taxon>
        <taxon>Morella</taxon>
    </lineage>
</organism>